<dbReference type="SMART" id="SM01037">
    <property type="entry name" value="Bet_v_1"/>
    <property type="match status" value="1"/>
</dbReference>
<dbReference type="InterPro" id="IPR000916">
    <property type="entry name" value="Bet_v_I/MLP"/>
</dbReference>
<name>A0ABR2TCL1_9ROSI</name>
<dbReference type="Proteomes" id="UP001396334">
    <property type="component" value="Unassembled WGS sequence"/>
</dbReference>
<evidence type="ECO:0000259" key="1">
    <source>
        <dbReference type="SMART" id="SM01037"/>
    </source>
</evidence>
<accession>A0ABR2TCL1</accession>
<evidence type="ECO:0000313" key="3">
    <source>
        <dbReference type="Proteomes" id="UP001396334"/>
    </source>
</evidence>
<proteinExistence type="predicted"/>
<dbReference type="InterPro" id="IPR051761">
    <property type="entry name" value="MLP-like_ligand-binding"/>
</dbReference>
<comment type="caution">
    <text evidence="2">The sequence shown here is derived from an EMBL/GenBank/DDBJ whole genome shotgun (WGS) entry which is preliminary data.</text>
</comment>
<dbReference type="CDD" id="cd07816">
    <property type="entry name" value="Bet_v1-like"/>
    <property type="match status" value="1"/>
</dbReference>
<dbReference type="Gene3D" id="3.30.530.20">
    <property type="match status" value="1"/>
</dbReference>
<keyword evidence="3" id="KW-1185">Reference proteome</keyword>
<reference evidence="2 3" key="1">
    <citation type="journal article" date="2024" name="G3 (Bethesda)">
        <title>Genome assembly of Hibiscus sabdariffa L. provides insights into metabolisms of medicinal natural products.</title>
        <authorList>
            <person name="Kim T."/>
        </authorList>
    </citation>
    <scope>NUCLEOTIDE SEQUENCE [LARGE SCALE GENOMIC DNA]</scope>
    <source>
        <strain evidence="2">TK-2024</strain>
        <tissue evidence="2">Old leaves</tissue>
    </source>
</reference>
<organism evidence="2 3">
    <name type="scientific">Hibiscus sabdariffa</name>
    <name type="common">roselle</name>
    <dbReference type="NCBI Taxonomy" id="183260"/>
    <lineage>
        <taxon>Eukaryota</taxon>
        <taxon>Viridiplantae</taxon>
        <taxon>Streptophyta</taxon>
        <taxon>Embryophyta</taxon>
        <taxon>Tracheophyta</taxon>
        <taxon>Spermatophyta</taxon>
        <taxon>Magnoliopsida</taxon>
        <taxon>eudicotyledons</taxon>
        <taxon>Gunneridae</taxon>
        <taxon>Pentapetalae</taxon>
        <taxon>rosids</taxon>
        <taxon>malvids</taxon>
        <taxon>Malvales</taxon>
        <taxon>Malvaceae</taxon>
        <taxon>Malvoideae</taxon>
        <taxon>Hibiscus</taxon>
    </lineage>
</organism>
<sequence>MEIEKVSSDITDDITVLNNIVDENGIGKEDSIGKVMVFRILSDISFGVGIQTTILQGGSEAADVMRATMGPTEIIMENGRDWSKFTKVYELDLQHLFHYEHKIYEQLGRNVVVQDQCSESVAGHVIDEQLCFEILETVRVKFGISQLRIPKGLILPVTTFVLPLMIDMSDATKENAFLVAANSHVIKMWDLYGILEEATEVLESQLFVTVFHESRDHLVETMASSAATHKLEFDVEIKASPQQFHDMWANKPHHMHQTCNDKIQGCDLHEGEWGKVGTVVIWSYVHDGKAKKAKEVVEAVDPDKNSITFRVIEGDLMEEYKSFVATIQVSPKIGGSGSVVHWTLEYEKLHQGIDHPQTLQQFLKDVSKDIDAHLTKPN</sequence>
<dbReference type="Pfam" id="PF00407">
    <property type="entry name" value="Bet_v_1"/>
    <property type="match status" value="1"/>
</dbReference>
<dbReference type="InterPro" id="IPR023393">
    <property type="entry name" value="START-like_dom_sf"/>
</dbReference>
<dbReference type="SUPFAM" id="SSF55961">
    <property type="entry name" value="Bet v1-like"/>
    <property type="match status" value="1"/>
</dbReference>
<feature type="domain" description="Bet v I/Major latex protein" evidence="1">
    <location>
        <begin position="226"/>
        <end position="377"/>
    </location>
</feature>
<gene>
    <name evidence="2" type="ORF">V6N11_077283</name>
</gene>
<dbReference type="EMBL" id="JBBPBN010000006">
    <property type="protein sequence ID" value="KAK9035236.1"/>
    <property type="molecule type" value="Genomic_DNA"/>
</dbReference>
<evidence type="ECO:0000313" key="2">
    <source>
        <dbReference type="EMBL" id="KAK9035236.1"/>
    </source>
</evidence>
<dbReference type="PANTHER" id="PTHR31907">
    <property type="entry name" value="MLP-LIKE PROTEIN 423"/>
    <property type="match status" value="1"/>
</dbReference>
<protein>
    <recommendedName>
        <fullName evidence="1">Bet v I/Major latex protein domain-containing protein</fullName>
    </recommendedName>
</protein>